<dbReference type="GO" id="GO:0003700">
    <property type="term" value="F:DNA-binding transcription factor activity"/>
    <property type="evidence" value="ECO:0007669"/>
    <property type="project" value="InterPro"/>
</dbReference>
<evidence type="ECO:0000313" key="6">
    <source>
        <dbReference type="Proteomes" id="UP000515663"/>
    </source>
</evidence>
<protein>
    <submittedName>
        <fullName evidence="5">Phosphonate metabolism transcriptional regulator PhnF</fullName>
    </submittedName>
</protein>
<dbReference type="PRINTS" id="PR00035">
    <property type="entry name" value="HTHGNTR"/>
</dbReference>
<dbReference type="PROSITE" id="PS50949">
    <property type="entry name" value="HTH_GNTR"/>
    <property type="match status" value="1"/>
</dbReference>
<dbReference type="SUPFAM" id="SSF64288">
    <property type="entry name" value="Chorismate lyase-like"/>
    <property type="match status" value="1"/>
</dbReference>
<dbReference type="InterPro" id="IPR000524">
    <property type="entry name" value="Tscrpt_reg_HTH_GntR"/>
</dbReference>
<sequence length="244" mass="26182">MVMHNRSQSGYSTWRLIADELRGEIVDGGLSPGTRLPSESQLASRFGVNRNTVRHAVAALAADDLVVARRGSGTYVAEHTVLVHRIGLRTRLSDSLGERAKGASARLLESEIVPAPAAIATRLDLDDRLALRMKIVRTVDGRPISLSTSWFDADRVPGLADRFVAAGSLTRALRDGGVEDYVRGATTIAARHATTSEVAELELLEGAVVLAVEGFDVLPDGTPLQLGITRFPADRVELDVDPGR</sequence>
<keyword evidence="6" id="KW-1185">Reference proteome</keyword>
<dbReference type="InterPro" id="IPR011663">
    <property type="entry name" value="UTRA"/>
</dbReference>
<dbReference type="Gene3D" id="3.40.1410.10">
    <property type="entry name" value="Chorismate lyase-like"/>
    <property type="match status" value="1"/>
</dbReference>
<name>A0A7D7LUB3_9ACTN</name>
<organism evidence="5 6">
    <name type="scientific">Gordonia jinghuaiqii</name>
    <dbReference type="NCBI Taxonomy" id="2758710"/>
    <lineage>
        <taxon>Bacteria</taxon>
        <taxon>Bacillati</taxon>
        <taxon>Actinomycetota</taxon>
        <taxon>Actinomycetes</taxon>
        <taxon>Mycobacteriales</taxon>
        <taxon>Gordoniaceae</taxon>
        <taxon>Gordonia</taxon>
    </lineage>
</organism>
<feature type="domain" description="HTH gntR-type" evidence="4">
    <location>
        <begin position="11"/>
        <end position="79"/>
    </location>
</feature>
<dbReference type="Gene3D" id="1.10.10.10">
    <property type="entry name" value="Winged helix-like DNA-binding domain superfamily/Winged helix DNA-binding domain"/>
    <property type="match status" value="1"/>
</dbReference>
<evidence type="ECO:0000256" key="1">
    <source>
        <dbReference type="ARBA" id="ARBA00023015"/>
    </source>
</evidence>
<dbReference type="InterPro" id="IPR036388">
    <property type="entry name" value="WH-like_DNA-bd_sf"/>
</dbReference>
<dbReference type="GO" id="GO:0003677">
    <property type="term" value="F:DNA binding"/>
    <property type="evidence" value="ECO:0007669"/>
    <property type="project" value="UniProtKB-KW"/>
</dbReference>
<evidence type="ECO:0000313" key="5">
    <source>
        <dbReference type="EMBL" id="QMT00059.1"/>
    </source>
</evidence>
<dbReference type="CDD" id="cd07377">
    <property type="entry name" value="WHTH_GntR"/>
    <property type="match status" value="1"/>
</dbReference>
<dbReference type="Proteomes" id="UP000515663">
    <property type="component" value="Chromosome"/>
</dbReference>
<dbReference type="GO" id="GO:0045892">
    <property type="term" value="P:negative regulation of DNA-templated transcription"/>
    <property type="evidence" value="ECO:0007669"/>
    <property type="project" value="TreeGrafter"/>
</dbReference>
<dbReference type="SMART" id="SM00866">
    <property type="entry name" value="UTRA"/>
    <property type="match status" value="1"/>
</dbReference>
<keyword evidence="1" id="KW-0805">Transcription regulation</keyword>
<dbReference type="PANTHER" id="PTHR44846:SF1">
    <property type="entry name" value="MANNOSYL-D-GLYCERATE TRANSPORT_METABOLISM SYSTEM REPRESSOR MNGR-RELATED"/>
    <property type="match status" value="1"/>
</dbReference>
<dbReference type="SMART" id="SM00345">
    <property type="entry name" value="HTH_GNTR"/>
    <property type="match status" value="1"/>
</dbReference>
<keyword evidence="3" id="KW-0804">Transcription</keyword>
<dbReference type="PANTHER" id="PTHR44846">
    <property type="entry name" value="MANNOSYL-D-GLYCERATE TRANSPORT/METABOLISM SYSTEM REPRESSOR MNGR-RELATED"/>
    <property type="match status" value="1"/>
</dbReference>
<dbReference type="InterPro" id="IPR012702">
    <property type="entry name" value="CP_lyase_PhnF"/>
</dbReference>
<evidence type="ECO:0000259" key="4">
    <source>
        <dbReference type="PROSITE" id="PS50949"/>
    </source>
</evidence>
<dbReference type="InterPro" id="IPR028978">
    <property type="entry name" value="Chorismate_lyase_/UTRA_dom_sf"/>
</dbReference>
<evidence type="ECO:0000256" key="2">
    <source>
        <dbReference type="ARBA" id="ARBA00023125"/>
    </source>
</evidence>
<dbReference type="SUPFAM" id="SSF46785">
    <property type="entry name" value="Winged helix' DNA-binding domain"/>
    <property type="match status" value="1"/>
</dbReference>
<dbReference type="AlphaFoldDB" id="A0A7D7LUB3"/>
<dbReference type="NCBIfam" id="TIGR02325">
    <property type="entry name" value="C_P_lyase_phnF"/>
    <property type="match status" value="1"/>
</dbReference>
<accession>A0A7D7LUB3</accession>
<dbReference type="Pfam" id="PF07702">
    <property type="entry name" value="UTRA"/>
    <property type="match status" value="1"/>
</dbReference>
<dbReference type="EMBL" id="CP059491">
    <property type="protein sequence ID" value="QMT00059.1"/>
    <property type="molecule type" value="Genomic_DNA"/>
</dbReference>
<keyword evidence="2" id="KW-0238">DNA-binding</keyword>
<dbReference type="Pfam" id="PF00392">
    <property type="entry name" value="GntR"/>
    <property type="match status" value="1"/>
</dbReference>
<proteinExistence type="predicted"/>
<dbReference type="KEGG" id="gji:H1R19_14020"/>
<dbReference type="InterPro" id="IPR050679">
    <property type="entry name" value="Bact_HTH_transcr_reg"/>
</dbReference>
<dbReference type="InterPro" id="IPR036390">
    <property type="entry name" value="WH_DNA-bd_sf"/>
</dbReference>
<reference evidence="6" key="1">
    <citation type="submission" date="2020-07" db="EMBL/GenBank/DDBJ databases">
        <title>novel species isolated from the respiratory tract of Marmot.</title>
        <authorList>
            <person name="Zhang G."/>
        </authorList>
    </citation>
    <scope>NUCLEOTIDE SEQUENCE [LARGE SCALE GENOMIC DNA]</scope>
    <source>
        <strain evidence="6">686</strain>
    </source>
</reference>
<evidence type="ECO:0000256" key="3">
    <source>
        <dbReference type="ARBA" id="ARBA00023163"/>
    </source>
</evidence>
<gene>
    <name evidence="5" type="primary">phnF</name>
    <name evidence="5" type="ORF">H1R19_14020</name>
</gene>